<name>A0A1M6L326_9CLOT</name>
<dbReference type="RefSeq" id="WP_072902178.1">
    <property type="nucleotide sequence ID" value="NZ_FRAD01000005.1"/>
</dbReference>
<organism evidence="1 2">
    <name type="scientific">Hathewaya proteolytica DSM 3090</name>
    <dbReference type="NCBI Taxonomy" id="1121331"/>
    <lineage>
        <taxon>Bacteria</taxon>
        <taxon>Bacillati</taxon>
        <taxon>Bacillota</taxon>
        <taxon>Clostridia</taxon>
        <taxon>Eubacteriales</taxon>
        <taxon>Clostridiaceae</taxon>
        <taxon>Hathewaya</taxon>
    </lineage>
</organism>
<proteinExistence type="predicted"/>
<accession>A0A1M6L326</accession>
<protein>
    <submittedName>
        <fullName evidence="1">Uncharacterized protein</fullName>
    </submittedName>
</protein>
<gene>
    <name evidence="1" type="ORF">SAMN02745248_00603</name>
</gene>
<reference evidence="1 2" key="1">
    <citation type="submission" date="2016-11" db="EMBL/GenBank/DDBJ databases">
        <authorList>
            <person name="Jaros S."/>
            <person name="Januszkiewicz K."/>
            <person name="Wedrychowicz H."/>
        </authorList>
    </citation>
    <scope>NUCLEOTIDE SEQUENCE [LARGE SCALE GENOMIC DNA]</scope>
    <source>
        <strain evidence="1 2">DSM 3090</strain>
    </source>
</reference>
<dbReference type="AlphaFoldDB" id="A0A1M6L326"/>
<evidence type="ECO:0000313" key="1">
    <source>
        <dbReference type="EMBL" id="SHJ65572.1"/>
    </source>
</evidence>
<keyword evidence="2" id="KW-1185">Reference proteome</keyword>
<evidence type="ECO:0000313" key="2">
    <source>
        <dbReference type="Proteomes" id="UP000183952"/>
    </source>
</evidence>
<dbReference type="EMBL" id="FRAD01000005">
    <property type="protein sequence ID" value="SHJ65572.1"/>
    <property type="molecule type" value="Genomic_DNA"/>
</dbReference>
<dbReference type="Proteomes" id="UP000183952">
    <property type="component" value="Unassembled WGS sequence"/>
</dbReference>
<sequence length="178" mass="21037">MTKTEILYAINDRDYYVIEDINSKEDFIYALQRVDLLKYDEDEEPEEYKQQLEELLTEHYVEGQKVYVYISCTNNFETIDESIDNALGDALNVVSFGELEYDLKIALLEYWYDVVREISVEIDIDETDDFWGESVIKLEKLAETQFPEYYIDYIKDTLTTQTSCSNIKTVNAIIYKNN</sequence>